<dbReference type="InterPro" id="IPR000073">
    <property type="entry name" value="AB_hydrolase_1"/>
</dbReference>
<dbReference type="AlphaFoldDB" id="A0A069E7Y9"/>
<proteinExistence type="predicted"/>
<comment type="caution">
    <text evidence="2">The sequence shown here is derived from an EMBL/GenBank/DDBJ whole genome shotgun (WGS) entry which is preliminary data.</text>
</comment>
<dbReference type="Gene3D" id="3.40.50.1820">
    <property type="entry name" value="alpha/beta hydrolase"/>
    <property type="match status" value="1"/>
</dbReference>
<evidence type="ECO:0000259" key="1">
    <source>
        <dbReference type="Pfam" id="PF12697"/>
    </source>
</evidence>
<dbReference type="EMBL" id="ARYH01000001">
    <property type="protein sequence ID" value="KCZ86094.1"/>
    <property type="molecule type" value="Genomic_DNA"/>
</dbReference>
<keyword evidence="3" id="KW-1185">Reference proteome</keyword>
<dbReference type="OrthoDB" id="9806902at2"/>
<dbReference type="PANTHER" id="PTHR43433">
    <property type="entry name" value="HYDROLASE, ALPHA/BETA FOLD FAMILY PROTEIN"/>
    <property type="match status" value="1"/>
</dbReference>
<sequence>MRLETHILNELHSFRYCGEDAKYALVISHGIGGHGGIYDDFCEHHAAKGVDIWTYDAPGHGRSTTNRPKGQWRFSEWAQASMDYASYVKNLTGLPVFTMGSSLGVGAAISAISHEDVAGSVLMGSIIVPGHPIFNEVGKPFRTDGWSEGVKLLRGAGVLDIRRFFNFDVDYGYKGAQAQKELDPYNTWAYDLESWASLWQYEPPKPLSENDKPILYTVGDSDPTFPVDLVRSVAESIGGPVDFVPFENAGHQLMLFQTEKFSTTVHDWALKQI</sequence>
<dbReference type="PANTHER" id="PTHR43433:SF5">
    <property type="entry name" value="AB HYDROLASE-1 DOMAIN-CONTAINING PROTEIN"/>
    <property type="match status" value="1"/>
</dbReference>
<evidence type="ECO:0000313" key="2">
    <source>
        <dbReference type="EMBL" id="KCZ86094.1"/>
    </source>
</evidence>
<protein>
    <recommendedName>
        <fullName evidence="1">AB hydrolase-1 domain-containing protein</fullName>
    </recommendedName>
</protein>
<evidence type="ECO:0000313" key="3">
    <source>
        <dbReference type="Proteomes" id="UP000027446"/>
    </source>
</evidence>
<feature type="domain" description="AB hydrolase-1" evidence="1">
    <location>
        <begin position="25"/>
        <end position="258"/>
    </location>
</feature>
<gene>
    <name evidence="2" type="ORF">HAD_10425</name>
</gene>
<dbReference type="eggNOG" id="COG2267">
    <property type="taxonomic scope" value="Bacteria"/>
</dbReference>
<dbReference type="STRING" id="1280949.HAD_10425"/>
<reference evidence="2 3" key="1">
    <citation type="journal article" date="2014" name="Antonie Van Leeuwenhoek">
        <title>Hyphomonas beringensis sp. nov. and Hyphomonas chukchiensis sp. nov., isolated from surface seawater of the Bering Sea and Chukchi Sea.</title>
        <authorList>
            <person name="Li C."/>
            <person name="Lai Q."/>
            <person name="Li G."/>
            <person name="Dong C."/>
            <person name="Wang J."/>
            <person name="Liao Y."/>
            <person name="Shao Z."/>
        </authorList>
    </citation>
    <scope>NUCLEOTIDE SEQUENCE [LARGE SCALE GENOMIC DNA]</scope>
    <source>
        <strain evidence="2 3">MHS-3</strain>
    </source>
</reference>
<dbReference type="InterPro" id="IPR029058">
    <property type="entry name" value="AB_hydrolase_fold"/>
</dbReference>
<organism evidence="2 3">
    <name type="scientific">Hyphomonas adhaerens MHS-3</name>
    <dbReference type="NCBI Taxonomy" id="1280949"/>
    <lineage>
        <taxon>Bacteria</taxon>
        <taxon>Pseudomonadati</taxon>
        <taxon>Pseudomonadota</taxon>
        <taxon>Alphaproteobacteria</taxon>
        <taxon>Hyphomonadales</taxon>
        <taxon>Hyphomonadaceae</taxon>
        <taxon>Hyphomonas</taxon>
    </lineage>
</organism>
<dbReference type="SUPFAM" id="SSF53474">
    <property type="entry name" value="alpha/beta-Hydrolases"/>
    <property type="match status" value="1"/>
</dbReference>
<dbReference type="Proteomes" id="UP000027446">
    <property type="component" value="Unassembled WGS sequence"/>
</dbReference>
<dbReference type="Pfam" id="PF12697">
    <property type="entry name" value="Abhydrolase_6"/>
    <property type="match status" value="1"/>
</dbReference>
<dbReference type="InterPro" id="IPR050471">
    <property type="entry name" value="AB_hydrolase"/>
</dbReference>
<accession>A0A069E7Y9</accession>
<dbReference type="RefSeq" id="WP_035570929.1">
    <property type="nucleotide sequence ID" value="NZ_ARYH01000001.1"/>
</dbReference>
<dbReference type="PATRIC" id="fig|1280949.3.peg.2130"/>
<name>A0A069E7Y9_9PROT</name>